<dbReference type="AlphaFoldDB" id="A0A1A8TUC9"/>
<proteinExistence type="predicted"/>
<sequence>MNVEKAKKRIAKRVKMGFKGYPQLTLMYFGESLDLANEVIAVFVLEDGASPQEQRFSSKGNVREDEFIQSALVKIIERTEAKSVLEVQGTSILPH</sequence>
<gene>
    <name evidence="1" type="ORF">MSP8886_03856</name>
</gene>
<dbReference type="OrthoDB" id="5770315at2"/>
<reference evidence="1 2" key="1">
    <citation type="submission" date="2016-06" db="EMBL/GenBank/DDBJ databases">
        <authorList>
            <person name="Kjaerup R.B."/>
            <person name="Dalgaard T.S."/>
            <person name="Juul-Madsen H.R."/>
        </authorList>
    </citation>
    <scope>NUCLEOTIDE SEQUENCE [LARGE SCALE GENOMIC DNA]</scope>
    <source>
        <strain evidence="1 2">CECT 8886</strain>
    </source>
</reference>
<dbReference type="Proteomes" id="UP000092544">
    <property type="component" value="Unassembled WGS sequence"/>
</dbReference>
<dbReference type="RefSeq" id="WP_067019695.1">
    <property type="nucleotide sequence ID" value="NZ_FLOB01000014.1"/>
</dbReference>
<protein>
    <submittedName>
        <fullName evidence="1">Uncharacterized protein</fullName>
    </submittedName>
</protein>
<accession>A0A1A8TUC9</accession>
<evidence type="ECO:0000313" key="2">
    <source>
        <dbReference type="Proteomes" id="UP000092544"/>
    </source>
</evidence>
<organism evidence="1 2">
    <name type="scientific">Marinomonas spartinae</name>
    <dbReference type="NCBI Taxonomy" id="1792290"/>
    <lineage>
        <taxon>Bacteria</taxon>
        <taxon>Pseudomonadati</taxon>
        <taxon>Pseudomonadota</taxon>
        <taxon>Gammaproteobacteria</taxon>
        <taxon>Oceanospirillales</taxon>
        <taxon>Oceanospirillaceae</taxon>
        <taxon>Marinomonas</taxon>
    </lineage>
</organism>
<name>A0A1A8TUC9_9GAMM</name>
<dbReference type="EMBL" id="FLOB01000014">
    <property type="protein sequence ID" value="SBS36801.1"/>
    <property type="molecule type" value="Genomic_DNA"/>
</dbReference>
<evidence type="ECO:0000313" key="1">
    <source>
        <dbReference type="EMBL" id="SBS36801.1"/>
    </source>
</evidence>
<keyword evidence="2" id="KW-1185">Reference proteome</keyword>